<evidence type="ECO:0000313" key="2">
    <source>
        <dbReference type="EMBL" id="MFC5143284.1"/>
    </source>
</evidence>
<feature type="chain" id="PRO_5046085407" description="Ricin B lectin domain-containing protein" evidence="1">
    <location>
        <begin position="30"/>
        <end position="147"/>
    </location>
</feature>
<evidence type="ECO:0000256" key="1">
    <source>
        <dbReference type="SAM" id="SignalP"/>
    </source>
</evidence>
<protein>
    <recommendedName>
        <fullName evidence="4">Ricin B lectin domain-containing protein</fullName>
    </recommendedName>
</protein>
<comment type="caution">
    <text evidence="2">The sequence shown here is derived from an EMBL/GenBank/DDBJ whole genome shotgun (WGS) entry which is preliminary data.</text>
</comment>
<dbReference type="Proteomes" id="UP001596222">
    <property type="component" value="Unassembled WGS sequence"/>
</dbReference>
<evidence type="ECO:0000313" key="3">
    <source>
        <dbReference type="Proteomes" id="UP001596222"/>
    </source>
</evidence>
<name>A0ABV9ZPI0_9ACTN</name>
<keyword evidence="3" id="KW-1185">Reference proteome</keyword>
<dbReference type="SUPFAM" id="SSF50370">
    <property type="entry name" value="Ricin B-like lectins"/>
    <property type="match status" value="1"/>
</dbReference>
<dbReference type="EMBL" id="JBHSKJ010000001">
    <property type="protein sequence ID" value="MFC5143284.1"/>
    <property type="molecule type" value="Genomic_DNA"/>
</dbReference>
<accession>A0ABV9ZPI0</accession>
<gene>
    <name evidence="2" type="ORF">ACFPP6_01010</name>
</gene>
<dbReference type="CDD" id="cd23415">
    <property type="entry name" value="beta-trefoil_Ricin_AH"/>
    <property type="match status" value="1"/>
</dbReference>
<dbReference type="Gene3D" id="2.80.10.50">
    <property type="match status" value="1"/>
</dbReference>
<dbReference type="PROSITE" id="PS50231">
    <property type="entry name" value="RICIN_B_LECTIN"/>
    <property type="match status" value="1"/>
</dbReference>
<dbReference type="RefSeq" id="WP_382035850.1">
    <property type="nucleotide sequence ID" value="NZ_JBHSKJ010000001.1"/>
</dbReference>
<proteinExistence type="predicted"/>
<keyword evidence="1" id="KW-0732">Signal</keyword>
<sequence>MGKRLMGRLAAAAVIAPALLLAGSGDAFADGSVTWKNKGTNKCLSHIAGIAAVGDCGSGYTNWWETKKSDGSFVLRAGGYNGDCLQHYKGELRTVSCDGSNYQKWYETKFSNGWRLTNKATGKTLGTNSSNGIYAGIDAGGKLQRWG</sequence>
<reference evidence="3" key="1">
    <citation type="journal article" date="2019" name="Int. J. Syst. Evol. Microbiol.">
        <title>The Global Catalogue of Microorganisms (GCM) 10K type strain sequencing project: providing services to taxonomists for standard genome sequencing and annotation.</title>
        <authorList>
            <consortium name="The Broad Institute Genomics Platform"/>
            <consortium name="The Broad Institute Genome Sequencing Center for Infectious Disease"/>
            <person name="Wu L."/>
            <person name="Ma J."/>
        </authorList>
    </citation>
    <scope>NUCLEOTIDE SEQUENCE [LARGE SCALE GENOMIC DNA]</scope>
    <source>
        <strain evidence="3">CGMCC 4.1641</strain>
    </source>
</reference>
<organism evidence="2 3">
    <name type="scientific">Streptomyces aureoversilis</name>
    <dbReference type="NCBI Taxonomy" id="67277"/>
    <lineage>
        <taxon>Bacteria</taxon>
        <taxon>Bacillati</taxon>
        <taxon>Actinomycetota</taxon>
        <taxon>Actinomycetes</taxon>
        <taxon>Kitasatosporales</taxon>
        <taxon>Streptomycetaceae</taxon>
        <taxon>Streptomyces</taxon>
    </lineage>
</organism>
<dbReference type="InterPro" id="IPR035992">
    <property type="entry name" value="Ricin_B-like_lectins"/>
</dbReference>
<evidence type="ECO:0008006" key="4">
    <source>
        <dbReference type="Google" id="ProtNLM"/>
    </source>
</evidence>
<feature type="signal peptide" evidence="1">
    <location>
        <begin position="1"/>
        <end position="29"/>
    </location>
</feature>